<dbReference type="PROSITE" id="PS50157">
    <property type="entry name" value="ZINC_FINGER_C2H2_2"/>
    <property type="match status" value="1"/>
</dbReference>
<dbReference type="PANTHER" id="PTHR46179">
    <property type="entry name" value="ZINC FINGER PROTEIN"/>
    <property type="match status" value="1"/>
</dbReference>
<evidence type="ECO:0000256" key="8">
    <source>
        <dbReference type="PROSITE-ProRule" id="PRU00042"/>
    </source>
</evidence>
<dbReference type="Gene3D" id="3.30.160.60">
    <property type="entry name" value="Classic Zinc Finger"/>
    <property type="match status" value="1"/>
</dbReference>
<protein>
    <recommendedName>
        <fullName evidence="10">C2H2-type domain-containing protein</fullName>
    </recommendedName>
</protein>
<evidence type="ECO:0000256" key="5">
    <source>
        <dbReference type="ARBA" id="ARBA00023015"/>
    </source>
</evidence>
<dbReference type="Proteomes" id="UP000720189">
    <property type="component" value="Unassembled WGS sequence"/>
</dbReference>
<dbReference type="GeneID" id="70227909"/>
<dbReference type="GO" id="GO:0006357">
    <property type="term" value="P:regulation of transcription by RNA polymerase II"/>
    <property type="evidence" value="ECO:0007669"/>
    <property type="project" value="TreeGrafter"/>
</dbReference>
<dbReference type="PROSITE" id="PS00028">
    <property type="entry name" value="ZINC_FINGER_C2H2_1"/>
    <property type="match status" value="3"/>
</dbReference>
<evidence type="ECO:0000256" key="9">
    <source>
        <dbReference type="SAM" id="MobiDB-lite"/>
    </source>
</evidence>
<dbReference type="OrthoDB" id="6077919at2759"/>
<dbReference type="RefSeq" id="XP_046054511.1">
    <property type="nucleotide sequence ID" value="XM_046197955.1"/>
</dbReference>
<proteinExistence type="predicted"/>
<evidence type="ECO:0000313" key="12">
    <source>
        <dbReference type="Proteomes" id="UP000720189"/>
    </source>
</evidence>
<dbReference type="GO" id="GO:0008270">
    <property type="term" value="F:zinc ion binding"/>
    <property type="evidence" value="ECO:0007669"/>
    <property type="project" value="UniProtKB-KW"/>
</dbReference>
<gene>
    <name evidence="11" type="ORF">BKA55DRAFT_670638</name>
</gene>
<dbReference type="InterPro" id="IPR013087">
    <property type="entry name" value="Znf_C2H2_type"/>
</dbReference>
<accession>A0A9P9R3G8</accession>
<dbReference type="Pfam" id="PF00096">
    <property type="entry name" value="zf-C2H2"/>
    <property type="match status" value="1"/>
</dbReference>
<dbReference type="AlphaFoldDB" id="A0A9P9R3G8"/>
<keyword evidence="3 8" id="KW-0863">Zinc-finger</keyword>
<dbReference type="InterPro" id="IPR036236">
    <property type="entry name" value="Znf_C2H2_sf"/>
</dbReference>
<keyword evidence="6" id="KW-0804">Transcription</keyword>
<keyword evidence="12" id="KW-1185">Reference proteome</keyword>
<evidence type="ECO:0000256" key="1">
    <source>
        <dbReference type="ARBA" id="ARBA00004123"/>
    </source>
</evidence>
<evidence type="ECO:0000313" key="11">
    <source>
        <dbReference type="EMBL" id="KAH7266691.1"/>
    </source>
</evidence>
<reference evidence="11" key="1">
    <citation type="journal article" date="2021" name="Nat. Commun.">
        <title>Genetic determinants of endophytism in the Arabidopsis root mycobiome.</title>
        <authorList>
            <person name="Mesny F."/>
            <person name="Miyauchi S."/>
            <person name="Thiergart T."/>
            <person name="Pickel B."/>
            <person name="Atanasova L."/>
            <person name="Karlsson M."/>
            <person name="Huettel B."/>
            <person name="Barry K.W."/>
            <person name="Haridas S."/>
            <person name="Chen C."/>
            <person name="Bauer D."/>
            <person name="Andreopoulos W."/>
            <person name="Pangilinan J."/>
            <person name="LaButti K."/>
            <person name="Riley R."/>
            <person name="Lipzen A."/>
            <person name="Clum A."/>
            <person name="Drula E."/>
            <person name="Henrissat B."/>
            <person name="Kohler A."/>
            <person name="Grigoriev I.V."/>
            <person name="Martin F.M."/>
            <person name="Hacquard S."/>
        </authorList>
    </citation>
    <scope>NUCLEOTIDE SEQUENCE</scope>
    <source>
        <strain evidence="11">MPI-CAGE-AT-0023</strain>
    </source>
</reference>
<comment type="subcellular location">
    <subcellularLocation>
        <location evidence="1">Nucleus</location>
    </subcellularLocation>
</comment>
<dbReference type="PANTHER" id="PTHR46179:SF13">
    <property type="entry name" value="C2H2-TYPE DOMAIN-CONTAINING PROTEIN"/>
    <property type="match status" value="1"/>
</dbReference>
<dbReference type="GO" id="GO:0005634">
    <property type="term" value="C:nucleus"/>
    <property type="evidence" value="ECO:0007669"/>
    <property type="project" value="UniProtKB-SubCell"/>
</dbReference>
<evidence type="ECO:0000256" key="3">
    <source>
        <dbReference type="ARBA" id="ARBA00022771"/>
    </source>
</evidence>
<dbReference type="SMART" id="SM00355">
    <property type="entry name" value="ZnF_C2H2"/>
    <property type="match status" value="7"/>
</dbReference>
<feature type="region of interest" description="Disordered" evidence="9">
    <location>
        <begin position="164"/>
        <end position="204"/>
    </location>
</feature>
<evidence type="ECO:0000256" key="6">
    <source>
        <dbReference type="ARBA" id="ARBA00023163"/>
    </source>
</evidence>
<organism evidence="11 12">
    <name type="scientific">Fusarium redolens</name>
    <dbReference type="NCBI Taxonomy" id="48865"/>
    <lineage>
        <taxon>Eukaryota</taxon>
        <taxon>Fungi</taxon>
        <taxon>Dikarya</taxon>
        <taxon>Ascomycota</taxon>
        <taxon>Pezizomycotina</taxon>
        <taxon>Sordariomycetes</taxon>
        <taxon>Hypocreomycetidae</taxon>
        <taxon>Hypocreales</taxon>
        <taxon>Nectriaceae</taxon>
        <taxon>Fusarium</taxon>
        <taxon>Fusarium redolens species complex</taxon>
    </lineage>
</organism>
<evidence type="ECO:0000256" key="2">
    <source>
        <dbReference type="ARBA" id="ARBA00022723"/>
    </source>
</evidence>
<evidence type="ECO:0000256" key="4">
    <source>
        <dbReference type="ARBA" id="ARBA00022833"/>
    </source>
</evidence>
<sequence>MDTAPIKCPYASHITRLCQKTFQSHEEAAIHLILDHNARPILLNENGRYICLYGKDFGRSGCQETFSTQKATTEHLELAHQNETEPIQCPISSKCKINCYTKDGLLQHVQNKHRVAAYRCTWENCSKTFANPGGLNNHIASDHKGKKWYPPVKECEKEYKSDNGLRGHMKAKHPNWQDAPKPQPSKRRRGKANVPQTSGKPAKSVKLKCPFSYCNKESDSRDGQVEGCLESFPDLLSWEKHTKDHKSPPVEYHACRAEDCSIMFKSEHEAQAHYQKRHIDLGYGPICPTCNETFWSNEARRLHELKHTHKFVCSRLHCNRRFETCEMAIEHSSGTDHDFGGRTMVNQVQTRVKASFLHPGAKCRILGLRLGQPENGTRTITLNHVCVSCFTMKRARAFLEQGQAKSENSLENVDLKVLRDLFADAAEKEWTCPPEFQRILERIKDIEEGNMPPCSLLIVDTEFSLATRQPWEVAIIEYLSGKTRLNTLLHHSSGLSHESESRRIAQISKMQAKNIYNPKRNLDRLNVHQVAQRLKEIGTNSDTLFIAWATNPFDLHIFRNYLEAGGYSGILPDDEHCIPLCQTFRQNLSKNQFWQAVSFALGGYFPDLSPRAQTHWYKP</sequence>
<keyword evidence="7" id="KW-0539">Nucleus</keyword>
<name>A0A9P9R3G8_FUSRE</name>
<keyword evidence="4" id="KW-0862">Zinc</keyword>
<keyword evidence="5" id="KW-0805">Transcription regulation</keyword>
<dbReference type="SUPFAM" id="SSF57667">
    <property type="entry name" value="beta-beta-alpha zinc fingers"/>
    <property type="match status" value="1"/>
</dbReference>
<evidence type="ECO:0000256" key="7">
    <source>
        <dbReference type="ARBA" id="ARBA00023242"/>
    </source>
</evidence>
<comment type="caution">
    <text evidence="11">The sequence shown here is derived from an EMBL/GenBank/DDBJ whole genome shotgun (WGS) entry which is preliminary data.</text>
</comment>
<keyword evidence="2" id="KW-0479">Metal-binding</keyword>
<evidence type="ECO:0000259" key="10">
    <source>
        <dbReference type="PROSITE" id="PS50157"/>
    </source>
</evidence>
<feature type="domain" description="C2H2-type" evidence="10">
    <location>
        <begin position="118"/>
        <end position="148"/>
    </location>
</feature>
<dbReference type="InterPro" id="IPR051061">
    <property type="entry name" value="Zinc_finger_trans_reg"/>
</dbReference>
<dbReference type="EMBL" id="JAGMUX010000002">
    <property type="protein sequence ID" value="KAH7266691.1"/>
    <property type="molecule type" value="Genomic_DNA"/>
</dbReference>